<dbReference type="PROSITE" id="PS00195">
    <property type="entry name" value="GLUTAREDOXIN_1"/>
    <property type="match status" value="1"/>
</dbReference>
<dbReference type="EC" id="1.8.1.9" evidence="5"/>
<comment type="cofactor">
    <cofactor evidence="1">
        <name>FAD</name>
        <dbReference type="ChEBI" id="CHEBI:57692"/>
    </cofactor>
</comment>
<keyword evidence="6" id="KW-1185">Reference proteome</keyword>
<dbReference type="PROSITE" id="PS51354">
    <property type="entry name" value="GLUTAREDOXIN_2"/>
    <property type="match status" value="1"/>
</dbReference>
<evidence type="ECO:0000256" key="2">
    <source>
        <dbReference type="ARBA" id="ARBA00011738"/>
    </source>
</evidence>
<evidence type="ECO:0000313" key="5">
    <source>
        <dbReference type="EMBL" id="BAU29351.1"/>
    </source>
</evidence>
<dbReference type="RefSeq" id="WP_096467035.1">
    <property type="nucleotide sequence ID" value="NZ_AP017312.1"/>
</dbReference>
<sequence length="429" mass="46693">MESNVIVYTSHGCPYCKKVKEQLTAWGISYEERNVSENKEYFDQLQQKKIFGTPATYINGKLVLGFQEPKMRKLLELPDDYEGPVSGVATSENEVSAAPSDSQEEGIFKSVDASILDDVYDLVTIGGGPAGASAAVYAARGRLKTLVIDKAPSAGTLAITHKIANYPGVKEELTGLELLQRMQEQAHDFGAIFVRTNVLSVDFSDPEIKKLEVPEGTIKAKSVFIAVGAKAPSSKIKGEEEFTGRGVSYCSTCDAAFFQERTVIVAGDNEEAVHEAETLSKFCKEVRLLIPTGILKGDVDLSTLESKDNVKVYKKYRVKEIVGENNVEKAIIQNDQKELETWDVDGVFLYLAGMKPGTDFLKGAVKRDSEGYIDVDESLQTSVAGIFAGGDARRTPIKQAVLSAADGAIAALGADKHVNKRSQLRPQYS</sequence>
<dbReference type="InterPro" id="IPR023753">
    <property type="entry name" value="FAD/NAD-binding_dom"/>
</dbReference>
<dbReference type="EMBL" id="AP017312">
    <property type="protein sequence ID" value="BAU29351.1"/>
    <property type="molecule type" value="Genomic_DNA"/>
</dbReference>
<reference evidence="5 6" key="1">
    <citation type="submission" date="2015-12" db="EMBL/GenBank/DDBJ databases">
        <title>Genome sequence of Aneurinibacillus soli.</title>
        <authorList>
            <person name="Lee J.S."/>
            <person name="Lee K.C."/>
            <person name="Kim K.K."/>
            <person name="Lee B.W."/>
        </authorList>
    </citation>
    <scope>NUCLEOTIDE SEQUENCE [LARGE SCALE GENOMIC DNA]</scope>
    <source>
        <strain evidence="5 6">CB4</strain>
    </source>
</reference>
<dbReference type="SUPFAM" id="SSF52833">
    <property type="entry name" value="Thioredoxin-like"/>
    <property type="match status" value="1"/>
</dbReference>
<dbReference type="Gene3D" id="3.50.50.60">
    <property type="entry name" value="FAD/NAD(P)-binding domain"/>
    <property type="match status" value="2"/>
</dbReference>
<evidence type="ECO:0000256" key="4">
    <source>
        <dbReference type="ARBA" id="ARBA00023002"/>
    </source>
</evidence>
<organism evidence="5 6">
    <name type="scientific">Aneurinibacillus soli</name>
    <dbReference type="NCBI Taxonomy" id="1500254"/>
    <lineage>
        <taxon>Bacteria</taxon>
        <taxon>Bacillati</taxon>
        <taxon>Bacillota</taxon>
        <taxon>Bacilli</taxon>
        <taxon>Bacillales</taxon>
        <taxon>Paenibacillaceae</taxon>
        <taxon>Aneurinibacillus group</taxon>
        <taxon>Aneurinibacillus</taxon>
    </lineage>
</organism>
<dbReference type="KEGG" id="asoc:CB4_03538"/>
<dbReference type="SUPFAM" id="SSF51905">
    <property type="entry name" value="FAD/NAD(P)-binding domain"/>
    <property type="match status" value="1"/>
</dbReference>
<comment type="subunit">
    <text evidence="2">Homodimer.</text>
</comment>
<dbReference type="Proteomes" id="UP000217696">
    <property type="component" value="Chromosome"/>
</dbReference>
<dbReference type="GO" id="GO:0004791">
    <property type="term" value="F:thioredoxin-disulfide reductase (NADPH) activity"/>
    <property type="evidence" value="ECO:0007669"/>
    <property type="project" value="UniProtKB-EC"/>
</dbReference>
<dbReference type="Pfam" id="PF07992">
    <property type="entry name" value="Pyr_redox_2"/>
    <property type="match status" value="1"/>
</dbReference>
<gene>
    <name evidence="5" type="primary">trxB_4</name>
    <name evidence="5" type="ORF">CB4_03538</name>
</gene>
<dbReference type="InterPro" id="IPR036249">
    <property type="entry name" value="Thioredoxin-like_sf"/>
</dbReference>
<evidence type="ECO:0000256" key="3">
    <source>
        <dbReference type="ARBA" id="ARBA00022630"/>
    </source>
</evidence>
<protein>
    <submittedName>
        <fullName evidence="5">Thioredoxin reductase</fullName>
        <ecNumber evidence="5">1.8.1.9</ecNumber>
    </submittedName>
</protein>
<dbReference type="Pfam" id="PF00462">
    <property type="entry name" value="Glutaredoxin"/>
    <property type="match status" value="1"/>
</dbReference>
<dbReference type="OrthoDB" id="9806179at2"/>
<dbReference type="AlphaFoldDB" id="A0A0U5BGD8"/>
<evidence type="ECO:0000256" key="1">
    <source>
        <dbReference type="ARBA" id="ARBA00001974"/>
    </source>
</evidence>
<dbReference type="InterPro" id="IPR002109">
    <property type="entry name" value="Glutaredoxin"/>
</dbReference>
<dbReference type="CDD" id="cd02976">
    <property type="entry name" value="NrdH"/>
    <property type="match status" value="1"/>
</dbReference>
<dbReference type="InterPro" id="IPR036188">
    <property type="entry name" value="FAD/NAD-bd_sf"/>
</dbReference>
<dbReference type="Gene3D" id="3.40.30.10">
    <property type="entry name" value="Glutaredoxin"/>
    <property type="match status" value="1"/>
</dbReference>
<evidence type="ECO:0000313" key="6">
    <source>
        <dbReference type="Proteomes" id="UP000217696"/>
    </source>
</evidence>
<dbReference type="InterPro" id="IPR050097">
    <property type="entry name" value="Ferredoxin-NADP_redctase_2"/>
</dbReference>
<dbReference type="PRINTS" id="PR00368">
    <property type="entry name" value="FADPNR"/>
</dbReference>
<dbReference type="PANTHER" id="PTHR48105">
    <property type="entry name" value="THIOREDOXIN REDUCTASE 1-RELATED-RELATED"/>
    <property type="match status" value="1"/>
</dbReference>
<dbReference type="InterPro" id="IPR011767">
    <property type="entry name" value="GLR_AS"/>
</dbReference>
<proteinExistence type="predicted"/>
<keyword evidence="4 5" id="KW-0560">Oxidoreductase</keyword>
<keyword evidence="3" id="KW-0285">Flavoprotein</keyword>
<name>A0A0U5BGD8_9BACL</name>
<dbReference type="PRINTS" id="PR00469">
    <property type="entry name" value="PNDRDTASEII"/>
</dbReference>
<accession>A0A0U5BGD8</accession>